<name>A0A645IHX8_9ZZZZ</name>
<protein>
    <submittedName>
        <fullName evidence="1">Uncharacterized protein</fullName>
    </submittedName>
</protein>
<organism evidence="1">
    <name type="scientific">bioreactor metagenome</name>
    <dbReference type="NCBI Taxonomy" id="1076179"/>
    <lineage>
        <taxon>unclassified sequences</taxon>
        <taxon>metagenomes</taxon>
        <taxon>ecological metagenomes</taxon>
    </lineage>
</organism>
<dbReference type="AlphaFoldDB" id="A0A645IHX8"/>
<sequence length="98" mass="10607">MCEDRQLLNEDLGRGANSFFGGDRTIGLDLYHQLIEVGTLLHAGTLDGVADTLDRGERSVENNATNRLGRLVAVAAHITGHIATAFFHLDLHVQLGTL</sequence>
<gene>
    <name evidence="1" type="ORF">SDC9_198525</name>
</gene>
<accession>A0A645IHX8</accession>
<proteinExistence type="predicted"/>
<reference evidence="1" key="1">
    <citation type="submission" date="2019-08" db="EMBL/GenBank/DDBJ databases">
        <authorList>
            <person name="Kucharzyk K."/>
            <person name="Murdoch R.W."/>
            <person name="Higgins S."/>
            <person name="Loffler F."/>
        </authorList>
    </citation>
    <scope>NUCLEOTIDE SEQUENCE</scope>
</reference>
<evidence type="ECO:0000313" key="1">
    <source>
        <dbReference type="EMBL" id="MPN50885.1"/>
    </source>
</evidence>
<dbReference type="EMBL" id="VSSQ01115456">
    <property type="protein sequence ID" value="MPN50885.1"/>
    <property type="molecule type" value="Genomic_DNA"/>
</dbReference>
<comment type="caution">
    <text evidence="1">The sequence shown here is derived from an EMBL/GenBank/DDBJ whole genome shotgun (WGS) entry which is preliminary data.</text>
</comment>